<sequence>MRRIQGEEEEVVQGGGSGRFLVVPNMAPATVPFPSAALHAPSQEAEADPVLSGLARGVANSCSQASMQLGSDRPGSTSTTWTPATSTRWESSRSQHGAAEHTMSVWFGKKTGLKAAASWRMDEGEERPREFGLRKLSLSWSRGKDGS</sequence>
<keyword evidence="3" id="KW-1185">Reference proteome</keyword>
<evidence type="ECO:0000313" key="2">
    <source>
        <dbReference type="EMBL" id="URE26712.1"/>
    </source>
</evidence>
<proteinExistence type="predicted"/>
<evidence type="ECO:0000256" key="1">
    <source>
        <dbReference type="SAM" id="MobiDB-lite"/>
    </source>
</evidence>
<accession>A0A9E7HB13</accession>
<feature type="region of interest" description="Disordered" evidence="1">
    <location>
        <begin position="65"/>
        <end position="103"/>
    </location>
</feature>
<reference evidence="2" key="1">
    <citation type="submission" date="2022-05" db="EMBL/GenBank/DDBJ databases">
        <title>The Musa troglodytarum L. genome provides insights into the mechanism of non-climacteric behaviour and enrichment of carotenoids.</title>
        <authorList>
            <person name="Wang J."/>
        </authorList>
    </citation>
    <scope>NUCLEOTIDE SEQUENCE</scope>
    <source>
        <tissue evidence="2">Leaf</tissue>
    </source>
</reference>
<feature type="compositionally biased region" description="Low complexity" evidence="1">
    <location>
        <begin position="76"/>
        <end position="87"/>
    </location>
</feature>
<protein>
    <submittedName>
        <fullName evidence="2">Uncharacterized protein</fullName>
    </submittedName>
</protein>
<organism evidence="2 3">
    <name type="scientific">Musa troglodytarum</name>
    <name type="common">fe'i banana</name>
    <dbReference type="NCBI Taxonomy" id="320322"/>
    <lineage>
        <taxon>Eukaryota</taxon>
        <taxon>Viridiplantae</taxon>
        <taxon>Streptophyta</taxon>
        <taxon>Embryophyta</taxon>
        <taxon>Tracheophyta</taxon>
        <taxon>Spermatophyta</taxon>
        <taxon>Magnoliopsida</taxon>
        <taxon>Liliopsida</taxon>
        <taxon>Zingiberales</taxon>
        <taxon>Musaceae</taxon>
        <taxon>Musa</taxon>
    </lineage>
</organism>
<dbReference type="Proteomes" id="UP001055439">
    <property type="component" value="Chromosome 8"/>
</dbReference>
<name>A0A9E7HB13_9LILI</name>
<dbReference type="EMBL" id="CP097510">
    <property type="protein sequence ID" value="URE26712.1"/>
    <property type="molecule type" value="Genomic_DNA"/>
</dbReference>
<gene>
    <name evidence="2" type="ORF">MUK42_15781</name>
</gene>
<feature type="region of interest" description="Disordered" evidence="1">
    <location>
        <begin position="1"/>
        <end position="21"/>
    </location>
</feature>
<evidence type="ECO:0000313" key="3">
    <source>
        <dbReference type="Proteomes" id="UP001055439"/>
    </source>
</evidence>
<dbReference type="AlphaFoldDB" id="A0A9E7HB13"/>